<evidence type="ECO:0008006" key="4">
    <source>
        <dbReference type="Google" id="ProtNLM"/>
    </source>
</evidence>
<reference evidence="2 3" key="1">
    <citation type="journal article" date="2015" name="Sci. Rep.">
        <title>Chromosome-level genome map provides insights into diverse defense mechanisms in the medicinal fungus Ganoderma sinense.</title>
        <authorList>
            <person name="Zhu Y."/>
            <person name="Xu J."/>
            <person name="Sun C."/>
            <person name="Zhou S."/>
            <person name="Xu H."/>
            <person name="Nelson D.R."/>
            <person name="Qian J."/>
            <person name="Song J."/>
            <person name="Luo H."/>
            <person name="Xiang L."/>
            <person name="Li Y."/>
            <person name="Xu Z."/>
            <person name="Ji A."/>
            <person name="Wang L."/>
            <person name="Lu S."/>
            <person name="Hayward A."/>
            <person name="Sun W."/>
            <person name="Li X."/>
            <person name="Schwartz D.C."/>
            <person name="Wang Y."/>
            <person name="Chen S."/>
        </authorList>
    </citation>
    <scope>NUCLEOTIDE SEQUENCE [LARGE SCALE GENOMIC DNA]</scope>
    <source>
        <strain evidence="2 3">ZZ0214-1</strain>
    </source>
</reference>
<organism evidence="2 3">
    <name type="scientific">Ganoderma sinense ZZ0214-1</name>
    <dbReference type="NCBI Taxonomy" id="1077348"/>
    <lineage>
        <taxon>Eukaryota</taxon>
        <taxon>Fungi</taxon>
        <taxon>Dikarya</taxon>
        <taxon>Basidiomycota</taxon>
        <taxon>Agaricomycotina</taxon>
        <taxon>Agaricomycetes</taxon>
        <taxon>Polyporales</taxon>
        <taxon>Polyporaceae</taxon>
        <taxon>Ganoderma</taxon>
    </lineage>
</organism>
<accession>A0A2G8RN10</accession>
<feature type="region of interest" description="Disordered" evidence="1">
    <location>
        <begin position="445"/>
        <end position="482"/>
    </location>
</feature>
<dbReference type="OrthoDB" id="2750183at2759"/>
<dbReference type="Proteomes" id="UP000230002">
    <property type="component" value="Unassembled WGS sequence"/>
</dbReference>
<evidence type="ECO:0000313" key="3">
    <source>
        <dbReference type="Proteomes" id="UP000230002"/>
    </source>
</evidence>
<sequence length="482" mass="53137">MSLNMDIMHIVMSYADRRVVSNLMKTCKTLNSEGVKYLLEDGVSLRRKRTLKSFNRFLSARKNVKQCIRRLAFLKRLSLDFYHPSEASARLLEGIFEILVQVSSDFASLEIFNAEVLLAAHPPLGAAIAKLTTLKTLNVSDAGGDHCATLLRTHQSSLTSVDINFNAANEDPGDAAAGRSYMNPILLLERSQSTLESLSTTFSASSPDGPCYANVTSLSITCIDLPVIEDYIRAFPNLLSLSSFECCGFREEDQERWEDRRATSMLHQARHGTWRSLRHYVGSVLDLWTFGLTCRIQTVKMGFPQSTVDPTMLNDVLSHARPSALHLTLPGALCLLDAAVLSVLSVERGLRELDLRVLLHLNGNDQAVSVPVVLDLLVDLVRAAAVPTFRLKLDMSWMRAGSDGEEPPPTMPFEAYLQDMDVDAYADTLLARVASLKEVQVSVVRLREGPTRQADRKRPQSGGGNLNTTDASDQGPGDGDEV</sequence>
<feature type="compositionally biased region" description="Basic and acidic residues" evidence="1">
    <location>
        <begin position="445"/>
        <end position="458"/>
    </location>
</feature>
<dbReference type="AlphaFoldDB" id="A0A2G8RN10"/>
<evidence type="ECO:0000256" key="1">
    <source>
        <dbReference type="SAM" id="MobiDB-lite"/>
    </source>
</evidence>
<dbReference type="EMBL" id="AYKW01000069">
    <property type="protein sequence ID" value="PIL22902.1"/>
    <property type="molecule type" value="Genomic_DNA"/>
</dbReference>
<comment type="caution">
    <text evidence="2">The sequence shown here is derived from an EMBL/GenBank/DDBJ whole genome shotgun (WGS) entry which is preliminary data.</text>
</comment>
<proteinExistence type="predicted"/>
<keyword evidence="3" id="KW-1185">Reference proteome</keyword>
<evidence type="ECO:0000313" key="2">
    <source>
        <dbReference type="EMBL" id="PIL22902.1"/>
    </source>
</evidence>
<protein>
    <recommendedName>
        <fullName evidence="4">F-box domain-containing protein</fullName>
    </recommendedName>
</protein>
<gene>
    <name evidence="2" type="ORF">GSI_15598</name>
</gene>
<name>A0A2G8RN10_9APHY</name>